<reference evidence="3 4" key="1">
    <citation type="journal article" date="2005" name="DNA Res.">
        <title>Complete genome sequence of the facultative anaerobic magnetotactic bacterium Magnetospirillum sp. strain AMB-1.</title>
        <authorList>
            <person name="Matsunaga T."/>
            <person name="Okamura Y."/>
            <person name="Fukuda Y."/>
            <person name="Wahyudi A.T."/>
            <person name="Murase Y."/>
            <person name="Takeyama H."/>
        </authorList>
    </citation>
    <scope>NUCLEOTIDE SEQUENCE [LARGE SCALE GENOMIC DNA]</scope>
    <source>
        <strain evidence="4">ATCC 700264 / AMB-1</strain>
    </source>
</reference>
<dbReference type="STRING" id="342108.amb2741"/>
<evidence type="ECO:0000313" key="4">
    <source>
        <dbReference type="Proteomes" id="UP000007058"/>
    </source>
</evidence>
<evidence type="ECO:0000256" key="1">
    <source>
        <dbReference type="SAM" id="MobiDB-lite"/>
    </source>
</evidence>
<evidence type="ECO:0000256" key="2">
    <source>
        <dbReference type="SAM" id="SignalP"/>
    </source>
</evidence>
<name>Q2W3N0_PARM1</name>
<gene>
    <name evidence="3" type="ordered locus">amb2741</name>
</gene>
<dbReference type="Proteomes" id="UP000007058">
    <property type="component" value="Chromosome"/>
</dbReference>
<keyword evidence="4" id="KW-1185">Reference proteome</keyword>
<dbReference type="EMBL" id="AP007255">
    <property type="protein sequence ID" value="BAE51545.1"/>
    <property type="molecule type" value="Genomic_DNA"/>
</dbReference>
<feature type="chain" id="PRO_5004218081" description="Cellulase-like protein" evidence="2">
    <location>
        <begin position="40"/>
        <end position="167"/>
    </location>
</feature>
<feature type="compositionally biased region" description="Pro residues" evidence="1">
    <location>
        <begin position="42"/>
        <end position="52"/>
    </location>
</feature>
<keyword evidence="2" id="KW-0732">Signal</keyword>
<dbReference type="Pfam" id="PF09923">
    <property type="entry name" value="DUF2155"/>
    <property type="match status" value="1"/>
</dbReference>
<protein>
    <recommendedName>
        <fullName evidence="5">Cellulase-like protein</fullName>
    </recommendedName>
</protein>
<evidence type="ECO:0000313" key="3">
    <source>
        <dbReference type="EMBL" id="BAE51545.1"/>
    </source>
</evidence>
<feature type="region of interest" description="Disordered" evidence="1">
    <location>
        <begin position="41"/>
        <end position="60"/>
    </location>
</feature>
<dbReference type="InterPro" id="IPR019225">
    <property type="entry name" value="DUF2155"/>
</dbReference>
<dbReference type="HOGENOM" id="CLU_125916_1_0_5"/>
<organism evidence="3 4">
    <name type="scientific">Paramagnetospirillum magneticum (strain ATCC 700264 / AMB-1)</name>
    <name type="common">Magnetospirillum magneticum</name>
    <dbReference type="NCBI Taxonomy" id="342108"/>
    <lineage>
        <taxon>Bacteria</taxon>
        <taxon>Pseudomonadati</taxon>
        <taxon>Pseudomonadota</taxon>
        <taxon>Alphaproteobacteria</taxon>
        <taxon>Rhodospirillales</taxon>
        <taxon>Magnetospirillaceae</taxon>
        <taxon>Paramagnetospirillum</taxon>
    </lineage>
</organism>
<sequence length="167" mass="17788">MTARWTAGGGKGRIAGNKETMMRRVLVVAALVTAVAAQAQTPPAPMPVPTAPAAPAQPQMSGADLSFDTAVLQGLDKVTARVVTVEAPVGAPVHVGALEIIVRACKKRRPEDQPESAAFLDIWELHKDQPASALFRGWMFASSPALSAMEHPVYDIWVLDCRGKPVR</sequence>
<dbReference type="AlphaFoldDB" id="Q2W3N0"/>
<evidence type="ECO:0008006" key="5">
    <source>
        <dbReference type="Google" id="ProtNLM"/>
    </source>
</evidence>
<accession>Q2W3N0</accession>
<proteinExistence type="predicted"/>
<feature type="signal peptide" evidence="2">
    <location>
        <begin position="1"/>
        <end position="39"/>
    </location>
</feature>
<dbReference type="KEGG" id="mag:amb2741"/>